<evidence type="ECO:0000256" key="1">
    <source>
        <dbReference type="ARBA" id="ARBA00004141"/>
    </source>
</evidence>
<evidence type="ECO:0000313" key="9">
    <source>
        <dbReference type="Proteomes" id="UP000053342"/>
    </source>
</evidence>
<dbReference type="GeneID" id="27361049"/>
<feature type="compositionally biased region" description="Low complexity" evidence="5">
    <location>
        <begin position="13"/>
        <end position="23"/>
    </location>
</feature>
<proteinExistence type="predicted"/>
<dbReference type="InterPro" id="IPR036259">
    <property type="entry name" value="MFS_trans_sf"/>
</dbReference>
<dbReference type="Proteomes" id="UP000053342">
    <property type="component" value="Unassembled WGS sequence"/>
</dbReference>
<dbReference type="InterPro" id="IPR011701">
    <property type="entry name" value="MFS"/>
</dbReference>
<dbReference type="PROSITE" id="PS50850">
    <property type="entry name" value="MFS"/>
    <property type="match status" value="1"/>
</dbReference>
<dbReference type="GO" id="GO:0005886">
    <property type="term" value="C:plasma membrane"/>
    <property type="evidence" value="ECO:0007669"/>
    <property type="project" value="TreeGrafter"/>
</dbReference>
<feature type="transmembrane region" description="Helical" evidence="6">
    <location>
        <begin position="173"/>
        <end position="197"/>
    </location>
</feature>
<dbReference type="RefSeq" id="XP_016259390.1">
    <property type="nucleotide sequence ID" value="XM_016410368.1"/>
</dbReference>
<evidence type="ECO:0000259" key="7">
    <source>
        <dbReference type="PROSITE" id="PS50850"/>
    </source>
</evidence>
<feature type="transmembrane region" description="Helical" evidence="6">
    <location>
        <begin position="82"/>
        <end position="106"/>
    </location>
</feature>
<keyword evidence="4 6" id="KW-0472">Membrane</keyword>
<dbReference type="VEuPathDB" id="FungiDB:PV06_08975"/>
<dbReference type="PANTHER" id="PTHR23501:SF201">
    <property type="entry name" value="MFS AFLATOXIN EFFLUX PUMP"/>
    <property type="match status" value="1"/>
</dbReference>
<feature type="compositionally biased region" description="Acidic residues" evidence="5">
    <location>
        <begin position="61"/>
        <end position="73"/>
    </location>
</feature>
<feature type="transmembrane region" description="Helical" evidence="6">
    <location>
        <begin position="240"/>
        <end position="260"/>
    </location>
</feature>
<sequence>MSTLHEEESRSPSTHVDTTSSTDTDARPGSRQHPPNHVDLAGTNADLDGQTGSVAGSDPDSKEESEEPEESDEYPSFTKTMVIMACIMTTTFLNALDKLIVGVAIPKITDEFDSLGDVGWYGSAYLLTTCAFNLSLGRLYTFYDPKWMYLLSLVIFEVGSAISGAAGGSSAFIVGRAVAGVGNAGLFQGAITIFVYIVPLPKRPQYMGFFASVFAVASAVGPLLGGAFTDGPGWRWCFYINLPFGGVVLVALAYFLRIPAKMMGRNPTTTWRQKVARLDPIGTACFLPCVVCLLLALQWGGVTYRWSDARIVVLLTLSGVLAAVFVLVQAWKQENALVPPRIFLQRSIFAGIIFSFSNGGAMQTLLYFLPIWFQAIKGVSAIKSGIMVLPIMLSMVVTGMVAGVVTKKIGYYAQWLYVSTLFASVGAGLITTFTPSTGHPEWIGYQVLFGMGMGFGMQQASLAAQTVLSRRDVATGAALMMFSQTLSGSIFVSVSNNLFDNTLTQKLAGVPGIEVGTIAKVGATELRAMVPTQSLPRVFVAYNAALRTTFYTATALACVGIVGAVLMEWVSVKKDEKRRSSESVAEKGKSGKDIEAIDSQV</sequence>
<dbReference type="CDD" id="cd17502">
    <property type="entry name" value="MFS_Azr1_MDR_like"/>
    <property type="match status" value="1"/>
</dbReference>
<keyword evidence="3 6" id="KW-1133">Transmembrane helix</keyword>
<feature type="domain" description="Major facilitator superfamily (MFS) profile" evidence="7">
    <location>
        <begin position="83"/>
        <end position="572"/>
    </location>
</feature>
<evidence type="ECO:0000256" key="4">
    <source>
        <dbReference type="ARBA" id="ARBA00023136"/>
    </source>
</evidence>
<dbReference type="InterPro" id="IPR020846">
    <property type="entry name" value="MFS_dom"/>
</dbReference>
<feature type="transmembrane region" description="Helical" evidence="6">
    <location>
        <begin position="442"/>
        <end position="461"/>
    </location>
</feature>
<feature type="transmembrane region" description="Helical" evidence="6">
    <location>
        <begin position="281"/>
        <end position="299"/>
    </location>
</feature>
<evidence type="ECO:0000256" key="3">
    <source>
        <dbReference type="ARBA" id="ARBA00022989"/>
    </source>
</evidence>
<dbReference type="AlphaFoldDB" id="A0A0D2DU87"/>
<feature type="transmembrane region" description="Helical" evidence="6">
    <location>
        <begin position="118"/>
        <end position="136"/>
    </location>
</feature>
<feature type="transmembrane region" description="Helical" evidence="6">
    <location>
        <begin position="348"/>
        <end position="373"/>
    </location>
</feature>
<dbReference type="HOGENOM" id="CLU_000960_22_1_1"/>
<reference evidence="8 9" key="1">
    <citation type="submission" date="2015-01" db="EMBL/GenBank/DDBJ databases">
        <title>The Genome Sequence of Exophiala oligosperma CBS72588.</title>
        <authorList>
            <consortium name="The Broad Institute Genomics Platform"/>
            <person name="Cuomo C."/>
            <person name="de Hoog S."/>
            <person name="Gorbushina A."/>
            <person name="Stielow B."/>
            <person name="Teixiera M."/>
            <person name="Abouelleil A."/>
            <person name="Chapman S.B."/>
            <person name="Priest M."/>
            <person name="Young S.K."/>
            <person name="Wortman J."/>
            <person name="Nusbaum C."/>
            <person name="Birren B."/>
        </authorList>
    </citation>
    <scope>NUCLEOTIDE SEQUENCE [LARGE SCALE GENOMIC DNA]</scope>
    <source>
        <strain evidence="8 9">CBS 72588</strain>
    </source>
</reference>
<dbReference type="OrthoDB" id="10021397at2759"/>
<feature type="transmembrane region" description="Helical" evidence="6">
    <location>
        <begin position="473"/>
        <end position="494"/>
    </location>
</feature>
<gene>
    <name evidence="8" type="ORF">PV06_08975</name>
</gene>
<dbReference type="Pfam" id="PF07690">
    <property type="entry name" value="MFS_1"/>
    <property type="match status" value="1"/>
</dbReference>
<dbReference type="EMBL" id="KN847340">
    <property type="protein sequence ID" value="KIW39174.1"/>
    <property type="molecule type" value="Genomic_DNA"/>
</dbReference>
<dbReference type="PANTHER" id="PTHR23501">
    <property type="entry name" value="MAJOR FACILITATOR SUPERFAMILY"/>
    <property type="match status" value="1"/>
</dbReference>
<feature type="transmembrane region" description="Helical" evidence="6">
    <location>
        <begin position="550"/>
        <end position="570"/>
    </location>
</feature>
<feature type="compositionally biased region" description="Basic and acidic residues" evidence="5">
    <location>
        <begin position="577"/>
        <end position="595"/>
    </location>
</feature>
<feature type="region of interest" description="Disordered" evidence="5">
    <location>
        <begin position="577"/>
        <end position="601"/>
    </location>
</feature>
<dbReference type="Gene3D" id="1.20.1250.20">
    <property type="entry name" value="MFS general substrate transporter like domains"/>
    <property type="match status" value="1"/>
</dbReference>
<keyword evidence="2 6" id="KW-0812">Transmembrane</keyword>
<dbReference type="FunFam" id="1.20.1250.20:FF:000196">
    <property type="entry name" value="MFS toxin efflux pump (AflT)"/>
    <property type="match status" value="1"/>
</dbReference>
<evidence type="ECO:0000256" key="6">
    <source>
        <dbReference type="SAM" id="Phobius"/>
    </source>
</evidence>
<comment type="subcellular location">
    <subcellularLocation>
        <location evidence="1">Membrane</location>
        <topology evidence="1">Multi-pass membrane protein</topology>
    </subcellularLocation>
</comment>
<protein>
    <recommendedName>
        <fullName evidence="7">Major facilitator superfamily (MFS) profile domain-containing protein</fullName>
    </recommendedName>
</protein>
<keyword evidence="9" id="KW-1185">Reference proteome</keyword>
<dbReference type="Gene3D" id="1.20.1720.10">
    <property type="entry name" value="Multidrug resistance protein D"/>
    <property type="match status" value="1"/>
</dbReference>
<name>A0A0D2DU87_9EURO</name>
<evidence type="ECO:0000256" key="5">
    <source>
        <dbReference type="SAM" id="MobiDB-lite"/>
    </source>
</evidence>
<feature type="transmembrane region" description="Helical" evidence="6">
    <location>
        <begin position="412"/>
        <end position="430"/>
    </location>
</feature>
<evidence type="ECO:0000256" key="2">
    <source>
        <dbReference type="ARBA" id="ARBA00022692"/>
    </source>
</evidence>
<dbReference type="SUPFAM" id="SSF103473">
    <property type="entry name" value="MFS general substrate transporter"/>
    <property type="match status" value="1"/>
</dbReference>
<accession>A0A0D2DU87</accession>
<feature type="transmembrane region" description="Helical" evidence="6">
    <location>
        <begin position="209"/>
        <end position="228"/>
    </location>
</feature>
<evidence type="ECO:0000313" key="8">
    <source>
        <dbReference type="EMBL" id="KIW39174.1"/>
    </source>
</evidence>
<feature type="compositionally biased region" description="Basic and acidic residues" evidence="5">
    <location>
        <begin position="1"/>
        <end position="10"/>
    </location>
</feature>
<feature type="transmembrane region" description="Helical" evidence="6">
    <location>
        <begin position="311"/>
        <end position="328"/>
    </location>
</feature>
<feature type="transmembrane region" description="Helical" evidence="6">
    <location>
        <begin position="148"/>
        <end position="167"/>
    </location>
</feature>
<organism evidence="8 9">
    <name type="scientific">Exophiala oligosperma</name>
    <dbReference type="NCBI Taxonomy" id="215243"/>
    <lineage>
        <taxon>Eukaryota</taxon>
        <taxon>Fungi</taxon>
        <taxon>Dikarya</taxon>
        <taxon>Ascomycota</taxon>
        <taxon>Pezizomycotina</taxon>
        <taxon>Eurotiomycetes</taxon>
        <taxon>Chaetothyriomycetidae</taxon>
        <taxon>Chaetothyriales</taxon>
        <taxon>Herpotrichiellaceae</taxon>
        <taxon>Exophiala</taxon>
    </lineage>
</organism>
<dbReference type="FunFam" id="1.20.1720.10:FF:000012">
    <property type="entry name" value="MFS toxin efflux pump (AflT)"/>
    <property type="match status" value="1"/>
</dbReference>
<feature type="transmembrane region" description="Helical" evidence="6">
    <location>
        <begin position="385"/>
        <end position="405"/>
    </location>
</feature>
<feature type="region of interest" description="Disordered" evidence="5">
    <location>
        <begin position="1"/>
        <end position="74"/>
    </location>
</feature>
<dbReference type="GO" id="GO:0022857">
    <property type="term" value="F:transmembrane transporter activity"/>
    <property type="evidence" value="ECO:0007669"/>
    <property type="project" value="InterPro"/>
</dbReference>